<dbReference type="PROSITE" id="PS51501">
    <property type="entry name" value="ZF_DNL"/>
    <property type="match status" value="1"/>
</dbReference>
<dbReference type="PANTHER" id="PTHR20922">
    <property type="entry name" value="DNL-TYPE ZINC FINGER PROTEIN"/>
    <property type="match status" value="1"/>
</dbReference>
<evidence type="ECO:0000256" key="1">
    <source>
        <dbReference type="ARBA" id="ARBA00022723"/>
    </source>
</evidence>
<name>A0ABQ8XVK9_9EUKA</name>
<dbReference type="InterPro" id="IPR024158">
    <property type="entry name" value="Mt_import_TIM15"/>
</dbReference>
<accession>A0ABQ8XVK9</accession>
<dbReference type="Proteomes" id="UP001150062">
    <property type="component" value="Unassembled WGS sequence"/>
</dbReference>
<reference evidence="6" key="1">
    <citation type="submission" date="2022-08" db="EMBL/GenBank/DDBJ databases">
        <title>Novel sulfate-reducing endosymbionts in the free-living metamonad Anaeramoeba.</title>
        <authorList>
            <person name="Jerlstrom-Hultqvist J."/>
            <person name="Cepicka I."/>
            <person name="Gallot-Lavallee L."/>
            <person name="Salas-Leiva D."/>
            <person name="Curtis B.A."/>
            <person name="Zahonova K."/>
            <person name="Pipaliya S."/>
            <person name="Dacks J."/>
            <person name="Roger A.J."/>
        </authorList>
    </citation>
    <scope>NUCLEOTIDE SEQUENCE</scope>
    <source>
        <strain evidence="6">Schooner1</strain>
    </source>
</reference>
<evidence type="ECO:0000256" key="2">
    <source>
        <dbReference type="ARBA" id="ARBA00022771"/>
    </source>
</evidence>
<evidence type="ECO:0000256" key="3">
    <source>
        <dbReference type="ARBA" id="ARBA00022833"/>
    </source>
</evidence>
<feature type="domain" description="DNL-type" evidence="5">
    <location>
        <begin position="84"/>
        <end position="180"/>
    </location>
</feature>
<keyword evidence="3" id="KW-0862">Zinc</keyword>
<keyword evidence="7" id="KW-1185">Reference proteome</keyword>
<keyword evidence="1" id="KW-0479">Metal-binding</keyword>
<dbReference type="InterPro" id="IPR007853">
    <property type="entry name" value="Znf_DNL-typ"/>
</dbReference>
<keyword evidence="2 4" id="KW-0863">Zinc-finger</keyword>
<organism evidence="6 7">
    <name type="scientific">Anaeramoeba flamelloides</name>
    <dbReference type="NCBI Taxonomy" id="1746091"/>
    <lineage>
        <taxon>Eukaryota</taxon>
        <taxon>Metamonada</taxon>
        <taxon>Anaeramoebidae</taxon>
        <taxon>Anaeramoeba</taxon>
    </lineage>
</organism>
<dbReference type="EMBL" id="JAOAOG010000254">
    <property type="protein sequence ID" value="KAJ6235848.1"/>
    <property type="molecule type" value="Genomic_DNA"/>
</dbReference>
<comment type="caution">
    <text evidence="6">The sequence shown here is derived from an EMBL/GenBank/DDBJ whole genome shotgun (WGS) entry which is preliminary data.</text>
</comment>
<proteinExistence type="predicted"/>
<dbReference type="PANTHER" id="PTHR20922:SF13">
    <property type="entry name" value="DNL-TYPE ZINC FINGER PROTEIN"/>
    <property type="match status" value="1"/>
</dbReference>
<evidence type="ECO:0000259" key="5">
    <source>
        <dbReference type="PROSITE" id="PS51501"/>
    </source>
</evidence>
<evidence type="ECO:0000256" key="4">
    <source>
        <dbReference type="PROSITE-ProRule" id="PRU00834"/>
    </source>
</evidence>
<protein>
    <submittedName>
        <fullName evidence="6">Dnl-type zinc finger protein</fullName>
    </submittedName>
</protein>
<evidence type="ECO:0000313" key="6">
    <source>
        <dbReference type="EMBL" id="KAJ6235848.1"/>
    </source>
</evidence>
<evidence type="ECO:0000313" key="7">
    <source>
        <dbReference type="Proteomes" id="UP001150062"/>
    </source>
</evidence>
<sequence>MLLSQSFLKRSTYPSHFAKCLTIKNFVNCTRTKFMSTNAKQENSSSLIFNYFKNPPRRNFFSTTKRNPKPNSLQLTPKTIKKDQEDRKLYITFTCEKCDERSSHAMSHIAYTTGVVIIQCPGCDNWHLIADNLGYFEDGRKGINIEDIMREKGEEVRRVTLDQFSFAPNEKENTKENSKK</sequence>
<dbReference type="Pfam" id="PF05180">
    <property type="entry name" value="zf-DNL"/>
    <property type="match status" value="1"/>
</dbReference>
<gene>
    <name evidence="6" type="ORF">M0813_28408</name>
</gene>